<reference evidence="1" key="1">
    <citation type="submission" date="2015-10" db="EMBL/GenBank/DDBJ databases">
        <authorList>
            <person name="Gilbert D.G."/>
        </authorList>
    </citation>
    <scope>NUCLEOTIDE SEQUENCE</scope>
    <source>
        <strain evidence="1">Phyl III-seqv23</strain>
    </source>
</reference>
<evidence type="ECO:0000313" key="1">
    <source>
        <dbReference type="EMBL" id="CUV43608.1"/>
    </source>
</evidence>
<accession>A0A0S4WA15</accession>
<protein>
    <submittedName>
        <fullName evidence="1">Uncharacterized protein</fullName>
    </submittedName>
</protein>
<organism evidence="1">
    <name type="scientific">Ralstonia solanacearum</name>
    <name type="common">Pseudomonas solanacearum</name>
    <dbReference type="NCBI Taxonomy" id="305"/>
    <lineage>
        <taxon>Bacteria</taxon>
        <taxon>Pseudomonadati</taxon>
        <taxon>Pseudomonadota</taxon>
        <taxon>Betaproteobacteria</taxon>
        <taxon>Burkholderiales</taxon>
        <taxon>Burkholderiaceae</taxon>
        <taxon>Ralstonia</taxon>
        <taxon>Ralstonia solanacearum species complex</taxon>
    </lineage>
</organism>
<name>A0A0S4WA15_RALSL</name>
<gene>
    <name evidence="1" type="ORF">TO10_v1_80005</name>
</gene>
<sequence length="55" mass="6149">MARTWQGMLCVSDSRQARVDGNGDESMKITRPVRRLWLDLLGRKVAAPPPALSLQ</sequence>
<dbReference type="EMBL" id="LN899827">
    <property type="protein sequence ID" value="CUV43608.1"/>
    <property type="molecule type" value="Genomic_DNA"/>
</dbReference>
<dbReference type="AlphaFoldDB" id="A0A0S4WA15"/>
<proteinExistence type="predicted"/>